<protein>
    <submittedName>
        <fullName evidence="5">NAD(P)-bd_dom domain-containing protein</fullName>
    </submittedName>
</protein>
<dbReference type="InterPro" id="IPR016040">
    <property type="entry name" value="NAD(P)-bd_dom"/>
</dbReference>
<evidence type="ECO:0000313" key="3">
    <source>
        <dbReference type="Proteomes" id="UP000038040"/>
    </source>
</evidence>
<dbReference type="STRING" id="318479.A0A0N4UJ23"/>
<dbReference type="Gene3D" id="3.90.25.10">
    <property type="entry name" value="UDP-galactose 4-epimerase, domain 1"/>
    <property type="match status" value="1"/>
</dbReference>
<dbReference type="AlphaFoldDB" id="A0A0N4UJ23"/>
<accession>A0A0N4UJ23</accession>
<dbReference type="Gene3D" id="3.40.50.720">
    <property type="entry name" value="NAD(P)-binding Rossmann-like Domain"/>
    <property type="match status" value="2"/>
</dbReference>
<dbReference type="PANTHER" id="PTHR43000">
    <property type="entry name" value="DTDP-D-GLUCOSE 4,6-DEHYDRATASE-RELATED"/>
    <property type="match status" value="1"/>
</dbReference>
<dbReference type="SUPFAM" id="SSF51735">
    <property type="entry name" value="NAD(P)-binding Rossmann-fold domains"/>
    <property type="match status" value="2"/>
</dbReference>
<dbReference type="InterPro" id="IPR036291">
    <property type="entry name" value="NAD(P)-bd_dom_sf"/>
</dbReference>
<evidence type="ECO:0000313" key="5">
    <source>
        <dbReference type="WBParaSite" id="DME_0000763501-mRNA-1"/>
    </source>
</evidence>
<dbReference type="OrthoDB" id="16464at2759"/>
<dbReference type="WBParaSite" id="DME_0000763501-mRNA-1">
    <property type="protein sequence ID" value="DME_0000763501-mRNA-1"/>
    <property type="gene ID" value="DME_0000763501"/>
</dbReference>
<keyword evidence="4" id="KW-1185">Reference proteome</keyword>
<evidence type="ECO:0000313" key="2">
    <source>
        <dbReference type="EMBL" id="VDN51929.1"/>
    </source>
</evidence>
<dbReference type="GO" id="GO:0003824">
    <property type="term" value="F:catalytic activity"/>
    <property type="evidence" value="ECO:0007669"/>
    <property type="project" value="UniProtKB-ARBA"/>
</dbReference>
<organism evidence="3 5">
    <name type="scientific">Dracunculus medinensis</name>
    <name type="common">Guinea worm</name>
    <dbReference type="NCBI Taxonomy" id="318479"/>
    <lineage>
        <taxon>Eukaryota</taxon>
        <taxon>Metazoa</taxon>
        <taxon>Ecdysozoa</taxon>
        <taxon>Nematoda</taxon>
        <taxon>Chromadorea</taxon>
        <taxon>Rhabditida</taxon>
        <taxon>Spirurina</taxon>
        <taxon>Dracunculoidea</taxon>
        <taxon>Dracunculidae</taxon>
        <taxon>Dracunculus</taxon>
    </lineage>
</organism>
<dbReference type="Proteomes" id="UP000038040">
    <property type="component" value="Unplaced"/>
</dbReference>
<evidence type="ECO:0000313" key="4">
    <source>
        <dbReference type="Proteomes" id="UP000274756"/>
    </source>
</evidence>
<reference evidence="2 4" key="2">
    <citation type="submission" date="2018-11" db="EMBL/GenBank/DDBJ databases">
        <authorList>
            <consortium name="Pathogen Informatics"/>
        </authorList>
    </citation>
    <scope>NUCLEOTIDE SEQUENCE [LARGE SCALE GENOMIC DNA]</scope>
</reference>
<evidence type="ECO:0000259" key="1">
    <source>
        <dbReference type="Pfam" id="PF16363"/>
    </source>
</evidence>
<dbReference type="Pfam" id="PF16363">
    <property type="entry name" value="GDP_Man_Dehyd"/>
    <property type="match status" value="1"/>
</dbReference>
<dbReference type="EMBL" id="UYYG01000036">
    <property type="protein sequence ID" value="VDN51929.1"/>
    <property type="molecule type" value="Genomic_DNA"/>
</dbReference>
<proteinExistence type="predicted"/>
<reference evidence="5" key="1">
    <citation type="submission" date="2017-02" db="UniProtKB">
        <authorList>
            <consortium name="WormBaseParasite"/>
        </authorList>
    </citation>
    <scope>IDENTIFICATION</scope>
</reference>
<name>A0A0N4UJ23_DRAME</name>
<sequence length="636" mass="72208">MAYIPKNILITGGCGFIGSNFINYIFHKWDKTNFINVDKLILNSDARYISDDVIFSGRYKLITCDIKNSIIIKQALVDNQIDTIIHFAADCTSTRCYEFPIESLENNTISFIKFFDVIRSYGFVRKFIHISTDEVYGDSNLAADEKGKMEDSVLSPGNTYAATKAACESFAHSYRLKFGLPIIILRINNIYGPNQWDVKLVPRYIELAVNKEKFTVQGTGEQLRSWLFVDDASEGIRVTVEKGEIGEIYNLGTYFEMNILDVARKIQSEVDKQLKRQPVHVEFITIPDRPYNDLRYLLDINKVNKELGWTPKIPFDEGIRRIVESTLKPKLHSQRMKVIIYGGNGWIGQQMQKMLRERKIPFLLAKSKLGVVSDAEVIDELNEFCGTHVLCCIGRTHGGSYKTIEYLEGGPDKTYENVRDNLYSVTILAEICYKLGLHYTYIGTGYLFSYDKDHPIGGEGFKDNDLPNFYGNSYSVVKGFTDQMMKQFNGGIRENLNARITLPLNFELIDERNLLTKIIGYKQIFDIPVSITILDDCIPALLKLMEKRFGGNLNLVNPIPISLHEILQLYKKIVDPTLPDSEVFDASSDKGKHLLSTKANCTLDTTLLKEIYPGMPTSIEGLQTGFKKLTLIGTTL</sequence>
<dbReference type="Proteomes" id="UP000274756">
    <property type="component" value="Unassembled WGS sequence"/>
</dbReference>
<gene>
    <name evidence="2" type="ORF">DME_LOCUS1902</name>
</gene>
<feature type="domain" description="NAD(P)-binding" evidence="1">
    <location>
        <begin position="9"/>
        <end position="321"/>
    </location>
</feature>